<proteinExistence type="predicted"/>
<comment type="caution">
    <text evidence="2">The sequence shown here is derived from an EMBL/GenBank/DDBJ whole genome shotgun (WGS) entry which is preliminary data.</text>
</comment>
<sequence length="671" mass="73988">MSATFVHIYDGPWINWSHGLATGMTVTLSQRAGGLLTAFIATFVTICGAELWKLLCYILHQLRSQKTPQDGLYHQQQVILRTSPTPGGAAWLWLLQTYHWAGKARLSFLRSLPWAVFGVSYIVVVGLLAIFSSEISKSPGPQRLLTGDQCGLWSLNTSSPDSSAAWQSKVTSDSLSAATYAKACYGGNEGAQCGHYVNPAIEWTSNTNATCPFTSGMCYWNDLSAISITSKMIDSHLDLGINSAPRGRIQFEKTTTCAPMRTRAFATQVNVTEENSDTENGIPGDYIYKFWLGQMVGDSGTNVTNYTYQYNLHTAMDNIGYTLASYQSLAGYPLNPGVYVPIKEISNTNADLSLLFLASNSIRYEKPTNDPLFAAHYSYNLSGYTWWSSDQYVTVLGCSEQYRVCNPNNGVCTPRMGTIQLQQAFLANGDGLNLNLNQNATAFRVVLAAAYSSVYHATFTRGGNALRASETVSTLSQAVLPANQWHIEVGAWFDTGLSRIQAMIEQYVVPPKALPGSHVQPYQAGRDNPYWVMCYNQIVNDSSSSMSFSVLGLAILFVIGGAIIFLSMTIDTVVGYIQHKTGRGLHARMEWIVNDKLQMQRMLHREMKLGQWHEGTSRIPVTVGYGEQKFSGPAEYELLAQDHVHGEASGVDDAARVQLVQEEHEPKGWRS</sequence>
<organism evidence="2 3">
    <name type="scientific">Lithohypha guttulata</name>
    <dbReference type="NCBI Taxonomy" id="1690604"/>
    <lineage>
        <taxon>Eukaryota</taxon>
        <taxon>Fungi</taxon>
        <taxon>Dikarya</taxon>
        <taxon>Ascomycota</taxon>
        <taxon>Pezizomycotina</taxon>
        <taxon>Eurotiomycetes</taxon>
        <taxon>Chaetothyriomycetidae</taxon>
        <taxon>Chaetothyriales</taxon>
        <taxon>Trichomeriaceae</taxon>
        <taxon>Lithohypha</taxon>
    </lineage>
</organism>
<feature type="transmembrane region" description="Helical" evidence="1">
    <location>
        <begin position="546"/>
        <end position="570"/>
    </location>
</feature>
<keyword evidence="1" id="KW-1133">Transmembrane helix</keyword>
<evidence type="ECO:0000313" key="2">
    <source>
        <dbReference type="EMBL" id="KAK5085486.1"/>
    </source>
</evidence>
<evidence type="ECO:0000313" key="3">
    <source>
        <dbReference type="Proteomes" id="UP001309876"/>
    </source>
</evidence>
<keyword evidence="1" id="KW-0472">Membrane</keyword>
<reference evidence="2 3" key="1">
    <citation type="submission" date="2023-08" db="EMBL/GenBank/DDBJ databases">
        <title>Black Yeasts Isolated from many extreme environments.</title>
        <authorList>
            <person name="Coleine C."/>
            <person name="Stajich J.E."/>
            <person name="Selbmann L."/>
        </authorList>
    </citation>
    <scope>NUCLEOTIDE SEQUENCE [LARGE SCALE GENOMIC DNA]</scope>
    <source>
        <strain evidence="2 3">CCFEE 5910</strain>
    </source>
</reference>
<keyword evidence="3" id="KW-1185">Reference proteome</keyword>
<accession>A0AAN7YAN9</accession>
<name>A0AAN7YAN9_9EURO</name>
<evidence type="ECO:0000256" key="1">
    <source>
        <dbReference type="SAM" id="Phobius"/>
    </source>
</evidence>
<dbReference type="AlphaFoldDB" id="A0AAN7YAN9"/>
<feature type="transmembrane region" description="Helical" evidence="1">
    <location>
        <begin position="34"/>
        <end position="59"/>
    </location>
</feature>
<dbReference type="Proteomes" id="UP001309876">
    <property type="component" value="Unassembled WGS sequence"/>
</dbReference>
<gene>
    <name evidence="2" type="ORF">LTR05_004771</name>
</gene>
<dbReference type="EMBL" id="JAVRRJ010000004">
    <property type="protein sequence ID" value="KAK5085486.1"/>
    <property type="molecule type" value="Genomic_DNA"/>
</dbReference>
<protein>
    <submittedName>
        <fullName evidence="2">Uncharacterized protein</fullName>
    </submittedName>
</protein>
<keyword evidence="1" id="KW-0812">Transmembrane</keyword>
<feature type="transmembrane region" description="Helical" evidence="1">
    <location>
        <begin position="112"/>
        <end position="131"/>
    </location>
</feature>